<protein>
    <recommendedName>
        <fullName evidence="1">2EXR domain-containing protein</fullName>
    </recommendedName>
</protein>
<name>A0A1L7X9Q9_9HELO</name>
<proteinExistence type="predicted"/>
<reference evidence="2 3" key="1">
    <citation type="submission" date="2016-03" db="EMBL/GenBank/DDBJ databases">
        <authorList>
            <person name="Ploux O."/>
        </authorList>
    </citation>
    <scope>NUCLEOTIDE SEQUENCE [LARGE SCALE GENOMIC DNA]</scope>
    <source>
        <strain evidence="2 3">UAMH 11012</strain>
    </source>
</reference>
<gene>
    <name evidence="2" type="ORF">PAC_11623</name>
</gene>
<evidence type="ECO:0000313" key="2">
    <source>
        <dbReference type="EMBL" id="CZR61726.1"/>
    </source>
</evidence>
<dbReference type="OrthoDB" id="3473305at2759"/>
<dbReference type="AlphaFoldDB" id="A0A1L7X9Q9"/>
<dbReference type="PANTHER" id="PTHR35910">
    <property type="entry name" value="2EXR DOMAIN-CONTAINING PROTEIN"/>
    <property type="match status" value="1"/>
</dbReference>
<evidence type="ECO:0000259" key="1">
    <source>
        <dbReference type="Pfam" id="PF20150"/>
    </source>
</evidence>
<dbReference type="InterPro" id="IPR045518">
    <property type="entry name" value="2EXR"/>
</dbReference>
<accession>A0A1L7X9Q9</accession>
<dbReference type="Pfam" id="PF20150">
    <property type="entry name" value="2EXR"/>
    <property type="match status" value="1"/>
</dbReference>
<organism evidence="2 3">
    <name type="scientific">Phialocephala subalpina</name>
    <dbReference type="NCBI Taxonomy" id="576137"/>
    <lineage>
        <taxon>Eukaryota</taxon>
        <taxon>Fungi</taxon>
        <taxon>Dikarya</taxon>
        <taxon>Ascomycota</taxon>
        <taxon>Pezizomycotina</taxon>
        <taxon>Leotiomycetes</taxon>
        <taxon>Helotiales</taxon>
        <taxon>Mollisiaceae</taxon>
        <taxon>Phialocephala</taxon>
        <taxon>Phialocephala fortinii species complex</taxon>
    </lineage>
</organism>
<sequence length="241" mass="27465">MEVTTDAIVSSAGSATSAALTKFTKFNKLPIELRLKIWDYHLTSTTILKIYGHIIKRKSGKHRSLVFTDHQGWASDVESICRKTRVPPLLCVCHESREVFKNKFPFSIPFRACGCACTNNGAGGKLRFSAKDTIFIQNLGHLWHLTQFPGLLDAQVWPEEVKLLGIDPEFIRAHNWRMIFSLFRNLTKVTAMPCQEWVMHRRSCPTCKSDHDQSVSGARQAIEELREEGYHTADFELNDDI</sequence>
<keyword evidence="3" id="KW-1185">Reference proteome</keyword>
<evidence type="ECO:0000313" key="3">
    <source>
        <dbReference type="Proteomes" id="UP000184330"/>
    </source>
</evidence>
<dbReference type="EMBL" id="FJOG01000019">
    <property type="protein sequence ID" value="CZR61726.1"/>
    <property type="molecule type" value="Genomic_DNA"/>
</dbReference>
<feature type="domain" description="2EXR" evidence="1">
    <location>
        <begin position="23"/>
        <end position="107"/>
    </location>
</feature>
<dbReference type="Proteomes" id="UP000184330">
    <property type="component" value="Unassembled WGS sequence"/>
</dbReference>
<dbReference type="PANTHER" id="PTHR35910:SF6">
    <property type="entry name" value="2EXR DOMAIN-CONTAINING PROTEIN"/>
    <property type="match status" value="1"/>
</dbReference>